<dbReference type="Proteomes" id="UP000283269">
    <property type="component" value="Unassembled WGS sequence"/>
</dbReference>
<evidence type="ECO:0000256" key="1">
    <source>
        <dbReference type="ARBA" id="ARBA00022723"/>
    </source>
</evidence>
<keyword evidence="1" id="KW-0479">Metal-binding</keyword>
<dbReference type="InterPro" id="IPR001965">
    <property type="entry name" value="Znf_PHD"/>
</dbReference>
<dbReference type="GO" id="GO:0008270">
    <property type="term" value="F:zinc ion binding"/>
    <property type="evidence" value="ECO:0007669"/>
    <property type="project" value="UniProtKB-KW"/>
</dbReference>
<protein>
    <recommendedName>
        <fullName evidence="4">Zinc finger PHD-type domain-containing protein</fullName>
    </recommendedName>
</protein>
<dbReference type="InterPro" id="IPR019786">
    <property type="entry name" value="Zinc_finger_PHD-type_CS"/>
</dbReference>
<dbReference type="AlphaFoldDB" id="A0A409WXE0"/>
<organism evidence="5 6">
    <name type="scientific">Psilocybe cyanescens</name>
    <dbReference type="NCBI Taxonomy" id="93625"/>
    <lineage>
        <taxon>Eukaryota</taxon>
        <taxon>Fungi</taxon>
        <taxon>Dikarya</taxon>
        <taxon>Basidiomycota</taxon>
        <taxon>Agaricomycotina</taxon>
        <taxon>Agaricomycetes</taxon>
        <taxon>Agaricomycetidae</taxon>
        <taxon>Agaricales</taxon>
        <taxon>Agaricineae</taxon>
        <taxon>Strophariaceae</taxon>
        <taxon>Psilocybe</taxon>
    </lineage>
</organism>
<dbReference type="InterPro" id="IPR011011">
    <property type="entry name" value="Znf_FYVE_PHD"/>
</dbReference>
<feature type="non-terminal residue" evidence="5">
    <location>
        <position position="1"/>
    </location>
</feature>
<dbReference type="PROSITE" id="PS01359">
    <property type="entry name" value="ZF_PHD_1"/>
    <property type="match status" value="1"/>
</dbReference>
<name>A0A409WXE0_PSICY</name>
<gene>
    <name evidence="5" type="ORF">CVT25_005392</name>
</gene>
<dbReference type="InParanoid" id="A0A409WXE0"/>
<accession>A0A409WXE0</accession>
<evidence type="ECO:0000259" key="4">
    <source>
        <dbReference type="SMART" id="SM00249"/>
    </source>
</evidence>
<feature type="domain" description="Zinc finger PHD-type" evidence="4">
    <location>
        <begin position="16"/>
        <end position="63"/>
    </location>
</feature>
<dbReference type="SMART" id="SM00249">
    <property type="entry name" value="PHD"/>
    <property type="match status" value="1"/>
</dbReference>
<keyword evidence="3" id="KW-0862">Zinc</keyword>
<evidence type="ECO:0000313" key="5">
    <source>
        <dbReference type="EMBL" id="PPQ83149.1"/>
    </source>
</evidence>
<dbReference type="Gene3D" id="3.30.40.10">
    <property type="entry name" value="Zinc/RING finger domain, C3HC4 (zinc finger)"/>
    <property type="match status" value="1"/>
</dbReference>
<dbReference type="InterPro" id="IPR013083">
    <property type="entry name" value="Znf_RING/FYVE/PHD"/>
</dbReference>
<sequence length="76" mass="8565">KRKRVPRKQQVDELNDCLCGKVVQLSEDNVLICKQAGCETGRYHLVCIGLEQPPRNWVCAACEVSGRGRGGKRVRR</sequence>
<dbReference type="OrthoDB" id="3267958at2759"/>
<evidence type="ECO:0000256" key="2">
    <source>
        <dbReference type="ARBA" id="ARBA00022771"/>
    </source>
</evidence>
<dbReference type="SUPFAM" id="SSF57903">
    <property type="entry name" value="FYVE/PHD zinc finger"/>
    <property type="match status" value="1"/>
</dbReference>
<dbReference type="EMBL" id="NHYD01003043">
    <property type="protein sequence ID" value="PPQ83149.1"/>
    <property type="molecule type" value="Genomic_DNA"/>
</dbReference>
<evidence type="ECO:0000256" key="3">
    <source>
        <dbReference type="ARBA" id="ARBA00022833"/>
    </source>
</evidence>
<proteinExistence type="predicted"/>
<comment type="caution">
    <text evidence="5">The sequence shown here is derived from an EMBL/GenBank/DDBJ whole genome shotgun (WGS) entry which is preliminary data.</text>
</comment>
<keyword evidence="6" id="KW-1185">Reference proteome</keyword>
<keyword evidence="2" id="KW-0863">Zinc-finger</keyword>
<evidence type="ECO:0000313" key="6">
    <source>
        <dbReference type="Proteomes" id="UP000283269"/>
    </source>
</evidence>
<reference evidence="5 6" key="1">
    <citation type="journal article" date="2018" name="Evol. Lett.">
        <title>Horizontal gene cluster transfer increased hallucinogenic mushroom diversity.</title>
        <authorList>
            <person name="Reynolds H.T."/>
            <person name="Vijayakumar V."/>
            <person name="Gluck-Thaler E."/>
            <person name="Korotkin H.B."/>
            <person name="Matheny P.B."/>
            <person name="Slot J.C."/>
        </authorList>
    </citation>
    <scope>NUCLEOTIDE SEQUENCE [LARGE SCALE GENOMIC DNA]</scope>
    <source>
        <strain evidence="5 6">2631</strain>
    </source>
</reference>